<sequence>MARTLIGSRIRDRRKALGTTQLALAQQVGISPSYLNLIESNRRNIGGTLLRRIADELGLGVDDFDGAVERRLVDELAEVAAALQGGPARPEPESSARLAAEHPLWAQTLVSLHRACLDRDQTIASLSDRLNQDPFLGEAVHQMLSKVTAIRSACEILEGDDALQPGQRERFLSIVSQDSRRLADVASSLAAFFDKARMRSRSITPVEEVDDLIGESENHFPSLEDAAERVRASWPAGSDDVEHALTAYLLRAHGVHVRRVPASVGAGTSATQRVAPHFDPDAHTLELPELAAGPTRRFALARLAASLACFAEVAQIVETSDLLHAPAARRKARAALIAYVAGAILMPYEAFRAEAVASRYDVGHLCRRFRVSLEQAAHRLTTLRRAGAEGVRFGFIRADASGHLSKRLALPDLAMPRYSFACPLWALHEAFQTPGQLKRQLVEFPNGTRYVFFAQTVEKARESPHGPRRLMALMLACNVLHAPAIAYADGLDLSSAAPAVPVGQTCRMCVRRGCAWRQEAPIIEDASEPAHREDSDYGALHPL</sequence>
<dbReference type="InterPro" id="IPR001387">
    <property type="entry name" value="Cro/C1-type_HTH"/>
</dbReference>
<dbReference type="InterPro" id="IPR018653">
    <property type="entry name" value="ScfR_C"/>
</dbReference>
<dbReference type="EMBL" id="JABWMJ010000007">
    <property type="protein sequence ID" value="NUZ07086.1"/>
    <property type="molecule type" value="Genomic_DNA"/>
</dbReference>
<dbReference type="AlphaFoldDB" id="A0A7Y6TXI2"/>
<dbReference type="SUPFAM" id="SSF47413">
    <property type="entry name" value="lambda repressor-like DNA-binding domains"/>
    <property type="match status" value="1"/>
</dbReference>
<dbReference type="PROSITE" id="PS50943">
    <property type="entry name" value="HTH_CROC1"/>
    <property type="match status" value="1"/>
</dbReference>
<dbReference type="Proteomes" id="UP000529637">
    <property type="component" value="Unassembled WGS sequence"/>
</dbReference>
<dbReference type="Pfam" id="PF09856">
    <property type="entry name" value="ScfRs"/>
    <property type="match status" value="1"/>
</dbReference>
<dbReference type="PANTHER" id="PTHR46797">
    <property type="entry name" value="HTH-TYPE TRANSCRIPTIONAL REGULATOR"/>
    <property type="match status" value="1"/>
</dbReference>
<comment type="caution">
    <text evidence="6">The sequence shown here is derived from an EMBL/GenBank/DDBJ whole genome shotgun (WGS) entry which is preliminary data.</text>
</comment>
<reference evidence="6 7" key="1">
    <citation type="submission" date="2020-06" db="EMBL/GenBank/DDBJ databases">
        <title>Schlegella sp. ID0723 isolated from air conditioner.</title>
        <authorList>
            <person name="Kim D.Y."/>
            <person name="Kim D.-U."/>
        </authorList>
    </citation>
    <scope>NUCLEOTIDE SEQUENCE [LARGE SCALE GENOMIC DNA]</scope>
    <source>
        <strain evidence="6 7">ID0723</strain>
    </source>
</reference>
<dbReference type="Pfam" id="PF01381">
    <property type="entry name" value="HTH_3"/>
    <property type="match status" value="1"/>
</dbReference>
<dbReference type="Pfam" id="PF06114">
    <property type="entry name" value="Peptidase_M78"/>
    <property type="match status" value="1"/>
</dbReference>
<proteinExistence type="inferred from homology"/>
<protein>
    <submittedName>
        <fullName evidence="6">DUF2083 domain-containing protein</fullName>
    </submittedName>
</protein>
<accession>A0A7Y6TXI2</accession>
<dbReference type="GO" id="GO:0003677">
    <property type="term" value="F:DNA binding"/>
    <property type="evidence" value="ECO:0007669"/>
    <property type="project" value="UniProtKB-KW"/>
</dbReference>
<evidence type="ECO:0000256" key="2">
    <source>
        <dbReference type="ARBA" id="ARBA00023015"/>
    </source>
</evidence>
<dbReference type="InterPro" id="IPR010359">
    <property type="entry name" value="IrrE_HExxH"/>
</dbReference>
<dbReference type="GO" id="GO:0003700">
    <property type="term" value="F:DNA-binding transcription factor activity"/>
    <property type="evidence" value="ECO:0007669"/>
    <property type="project" value="TreeGrafter"/>
</dbReference>
<keyword evidence="4" id="KW-0804">Transcription</keyword>
<dbReference type="CDD" id="cd00093">
    <property type="entry name" value="HTH_XRE"/>
    <property type="match status" value="1"/>
</dbReference>
<evidence type="ECO:0000256" key="4">
    <source>
        <dbReference type="ARBA" id="ARBA00023163"/>
    </source>
</evidence>
<dbReference type="InterPro" id="IPR010982">
    <property type="entry name" value="Lambda_DNA-bd_dom_sf"/>
</dbReference>
<evidence type="ECO:0000256" key="1">
    <source>
        <dbReference type="ARBA" id="ARBA00007227"/>
    </source>
</evidence>
<dbReference type="GO" id="GO:0005829">
    <property type="term" value="C:cytosol"/>
    <property type="evidence" value="ECO:0007669"/>
    <property type="project" value="TreeGrafter"/>
</dbReference>
<dbReference type="PANTHER" id="PTHR46797:SF23">
    <property type="entry name" value="HTH-TYPE TRANSCRIPTIONAL REGULATOR SUTR"/>
    <property type="match status" value="1"/>
</dbReference>
<gene>
    <name evidence="6" type="ORF">HQN59_15075</name>
</gene>
<evidence type="ECO:0000313" key="6">
    <source>
        <dbReference type="EMBL" id="NUZ07086.1"/>
    </source>
</evidence>
<dbReference type="SMART" id="SM00530">
    <property type="entry name" value="HTH_XRE"/>
    <property type="match status" value="1"/>
</dbReference>
<dbReference type="InterPro" id="IPR050807">
    <property type="entry name" value="TransReg_Diox_bact_type"/>
</dbReference>
<evidence type="ECO:0000259" key="5">
    <source>
        <dbReference type="PROSITE" id="PS50943"/>
    </source>
</evidence>
<dbReference type="RefSeq" id="WP_176069947.1">
    <property type="nucleotide sequence ID" value="NZ_JABWMJ010000007.1"/>
</dbReference>
<keyword evidence="3" id="KW-0238">DNA-binding</keyword>
<evidence type="ECO:0000313" key="7">
    <source>
        <dbReference type="Proteomes" id="UP000529637"/>
    </source>
</evidence>
<organism evidence="6 7">
    <name type="scientific">Piscinibacter koreensis</name>
    <dbReference type="NCBI Taxonomy" id="2742824"/>
    <lineage>
        <taxon>Bacteria</taxon>
        <taxon>Pseudomonadati</taxon>
        <taxon>Pseudomonadota</taxon>
        <taxon>Betaproteobacteria</taxon>
        <taxon>Burkholderiales</taxon>
        <taxon>Sphaerotilaceae</taxon>
        <taxon>Piscinibacter</taxon>
    </lineage>
</organism>
<evidence type="ECO:0000256" key="3">
    <source>
        <dbReference type="ARBA" id="ARBA00023125"/>
    </source>
</evidence>
<keyword evidence="7" id="KW-1185">Reference proteome</keyword>
<feature type="domain" description="HTH cro/C1-type" evidence="5">
    <location>
        <begin position="10"/>
        <end position="64"/>
    </location>
</feature>
<keyword evidence="2" id="KW-0805">Transcription regulation</keyword>
<name>A0A7Y6TXI2_9BURK</name>
<dbReference type="Gene3D" id="1.10.260.40">
    <property type="entry name" value="lambda repressor-like DNA-binding domains"/>
    <property type="match status" value="1"/>
</dbReference>
<comment type="similarity">
    <text evidence="1">Belongs to the short-chain fatty acyl-CoA assimilation regulator (ScfR) family.</text>
</comment>